<feature type="region of interest" description="Disordered" evidence="1">
    <location>
        <begin position="41"/>
        <end position="96"/>
    </location>
</feature>
<keyword evidence="2" id="KW-0812">Transmembrane</keyword>
<evidence type="ECO:0000256" key="1">
    <source>
        <dbReference type="SAM" id="MobiDB-lite"/>
    </source>
</evidence>
<accession>A0ABT4DQ30</accession>
<evidence type="ECO:0000313" key="3">
    <source>
        <dbReference type="EMBL" id="MCY9519335.1"/>
    </source>
</evidence>
<feature type="compositionally biased region" description="Polar residues" evidence="1">
    <location>
        <begin position="62"/>
        <end position="79"/>
    </location>
</feature>
<feature type="compositionally biased region" description="Polar residues" evidence="1">
    <location>
        <begin position="87"/>
        <end position="96"/>
    </location>
</feature>
<feature type="transmembrane region" description="Helical" evidence="2">
    <location>
        <begin position="16"/>
        <end position="37"/>
    </location>
</feature>
<protein>
    <submittedName>
        <fullName evidence="3">Uncharacterized protein</fullName>
    </submittedName>
</protein>
<organism evidence="3 4">
    <name type="scientific">Paenibacillus apiarius</name>
    <dbReference type="NCBI Taxonomy" id="46240"/>
    <lineage>
        <taxon>Bacteria</taxon>
        <taxon>Bacillati</taxon>
        <taxon>Bacillota</taxon>
        <taxon>Bacilli</taxon>
        <taxon>Bacillales</taxon>
        <taxon>Paenibacillaceae</taxon>
        <taxon>Paenibacillus</taxon>
    </lineage>
</organism>
<keyword evidence="4" id="KW-1185">Reference proteome</keyword>
<dbReference type="RefSeq" id="WP_087431776.1">
    <property type="nucleotide sequence ID" value="NZ_JAMDLV010000034.1"/>
</dbReference>
<dbReference type="Proteomes" id="UP001207626">
    <property type="component" value="Unassembled WGS sequence"/>
</dbReference>
<dbReference type="EMBL" id="JAMDLW010000007">
    <property type="protein sequence ID" value="MCY9519335.1"/>
    <property type="molecule type" value="Genomic_DNA"/>
</dbReference>
<comment type="caution">
    <text evidence="3">The sequence shown here is derived from an EMBL/GenBank/DDBJ whole genome shotgun (WGS) entry which is preliminary data.</text>
</comment>
<keyword evidence="2" id="KW-0472">Membrane</keyword>
<evidence type="ECO:0000313" key="4">
    <source>
        <dbReference type="Proteomes" id="UP001207626"/>
    </source>
</evidence>
<sequence length="259" mass="28870">MSSNFVHKSFGPNRRVRVFVTFAIIMICSGLFLGACAGSRAELSKSPDGNTKGNYADRKIKSSQTAQSKQPSSQSNGNANRYRAKSRQQQNNMIGSNGHSLSTMFINRPVSNAVGNIDGVAVAYVLQLHDNAYVSLTLDGAGLGTSGRGGKNRREQQGMGRIETSWQMDEEAKSNPPRFVTPSSPMRTLKRSDDLADELLHTIDVLIRERAPEVKHVYISANMHLFNALTPYIMKAYPDESLQWAQDDIMYHIRRYLLR</sequence>
<name>A0ABT4DQ30_9BACL</name>
<keyword evidence="2" id="KW-1133">Transmembrane helix</keyword>
<evidence type="ECO:0000256" key="2">
    <source>
        <dbReference type="SAM" id="Phobius"/>
    </source>
</evidence>
<reference evidence="3 4" key="1">
    <citation type="submission" date="2022-05" db="EMBL/GenBank/DDBJ databases">
        <title>Genome Sequencing of Bee-Associated Microbes.</title>
        <authorList>
            <person name="Dunlap C."/>
        </authorList>
    </citation>
    <scope>NUCLEOTIDE SEQUENCE [LARGE SCALE GENOMIC DNA]</scope>
    <source>
        <strain evidence="3 4">NRRL NRS-1438</strain>
    </source>
</reference>
<proteinExistence type="predicted"/>
<gene>
    <name evidence="3" type="ORF">M5X09_06505</name>
</gene>